<dbReference type="InterPro" id="IPR001077">
    <property type="entry name" value="COMT_C"/>
</dbReference>
<comment type="caution">
    <text evidence="2">The sequence shown here is derived from an EMBL/GenBank/DDBJ whole genome shotgun (WGS) entry which is preliminary data.</text>
</comment>
<name>A0A9Q0QSI5_9MAGN</name>
<dbReference type="OrthoDB" id="1606438at2759"/>
<feature type="domain" description="O-methyltransferase C-terminal" evidence="1">
    <location>
        <begin position="104"/>
        <end position="148"/>
    </location>
</feature>
<dbReference type="Gene3D" id="3.40.50.150">
    <property type="entry name" value="Vaccinia Virus protein VP39"/>
    <property type="match status" value="1"/>
</dbReference>
<evidence type="ECO:0000313" key="3">
    <source>
        <dbReference type="Proteomes" id="UP001141806"/>
    </source>
</evidence>
<reference evidence="2" key="1">
    <citation type="journal article" date="2023" name="Plant J.">
        <title>The genome of the king protea, Protea cynaroides.</title>
        <authorList>
            <person name="Chang J."/>
            <person name="Duong T.A."/>
            <person name="Schoeman C."/>
            <person name="Ma X."/>
            <person name="Roodt D."/>
            <person name="Barker N."/>
            <person name="Li Z."/>
            <person name="Van de Peer Y."/>
            <person name="Mizrachi E."/>
        </authorList>
    </citation>
    <scope>NUCLEOTIDE SEQUENCE</scope>
    <source>
        <tissue evidence="2">Young leaves</tissue>
    </source>
</reference>
<organism evidence="2 3">
    <name type="scientific">Protea cynaroides</name>
    <dbReference type="NCBI Taxonomy" id="273540"/>
    <lineage>
        <taxon>Eukaryota</taxon>
        <taxon>Viridiplantae</taxon>
        <taxon>Streptophyta</taxon>
        <taxon>Embryophyta</taxon>
        <taxon>Tracheophyta</taxon>
        <taxon>Spermatophyta</taxon>
        <taxon>Magnoliopsida</taxon>
        <taxon>Proteales</taxon>
        <taxon>Proteaceae</taxon>
        <taxon>Protea</taxon>
    </lineage>
</organism>
<dbReference type="GO" id="GO:0008171">
    <property type="term" value="F:O-methyltransferase activity"/>
    <property type="evidence" value="ECO:0007669"/>
    <property type="project" value="InterPro"/>
</dbReference>
<protein>
    <recommendedName>
        <fullName evidence="1">O-methyltransferase C-terminal domain-containing protein</fullName>
    </recommendedName>
</protein>
<gene>
    <name evidence="2" type="ORF">NE237_003359</name>
</gene>
<dbReference type="InterPro" id="IPR029063">
    <property type="entry name" value="SAM-dependent_MTases_sf"/>
</dbReference>
<evidence type="ECO:0000259" key="1">
    <source>
        <dbReference type="Pfam" id="PF00891"/>
    </source>
</evidence>
<accession>A0A9Q0QSI5</accession>
<proteinExistence type="predicted"/>
<evidence type="ECO:0000313" key="2">
    <source>
        <dbReference type="EMBL" id="KAJ4970260.1"/>
    </source>
</evidence>
<dbReference type="Pfam" id="PF00891">
    <property type="entry name" value="Methyltransf_2"/>
    <property type="match status" value="1"/>
</dbReference>
<keyword evidence="3" id="KW-1185">Reference proteome</keyword>
<dbReference type="Proteomes" id="UP001141806">
    <property type="component" value="Unassembled WGS sequence"/>
</dbReference>
<sequence>MKLRHHDHGQVLELVFERPPEAMNAARSSDSDENYGIINFLKTTDWDFAAAKPKFNRLFNDGLACTSKGVLSRLCYQPTEKDSRPWDQNRWWCHGIRIGGGGCGGRTGMAVAENVKTHLHAQGINFDVPHVVDTASQYLGVSHVGGDMDWWMADHSTESSFNRIGLRGVRD</sequence>
<dbReference type="EMBL" id="JAMYWD010000005">
    <property type="protein sequence ID" value="KAJ4970260.1"/>
    <property type="molecule type" value="Genomic_DNA"/>
</dbReference>
<dbReference type="AlphaFoldDB" id="A0A9Q0QSI5"/>